<proteinExistence type="predicted"/>
<reference evidence="1 2" key="2">
    <citation type="journal article" date="2022" name="Mol. Ecol. Resour.">
        <title>The genomes of chicory, endive, great burdock and yacon provide insights into Asteraceae paleo-polyploidization history and plant inulin production.</title>
        <authorList>
            <person name="Fan W."/>
            <person name="Wang S."/>
            <person name="Wang H."/>
            <person name="Wang A."/>
            <person name="Jiang F."/>
            <person name="Liu H."/>
            <person name="Zhao H."/>
            <person name="Xu D."/>
            <person name="Zhang Y."/>
        </authorList>
    </citation>
    <scope>NUCLEOTIDE SEQUENCE [LARGE SCALE GENOMIC DNA]</scope>
    <source>
        <strain evidence="2">cv. Yunnan</strain>
        <tissue evidence="1">Leaves</tissue>
    </source>
</reference>
<comment type="caution">
    <text evidence="1">The sequence shown here is derived from an EMBL/GenBank/DDBJ whole genome shotgun (WGS) entry which is preliminary data.</text>
</comment>
<sequence length="80" mass="8874">MRLNVSLNPRLAGNHCASFCLQLVKSKKVEGLIRAKNGHHVSSGKRSIFSDIGVRVLCNNQDSNRFSRISGMFSSKLKDN</sequence>
<organism evidence="1 2">
    <name type="scientific">Smallanthus sonchifolius</name>
    <dbReference type="NCBI Taxonomy" id="185202"/>
    <lineage>
        <taxon>Eukaryota</taxon>
        <taxon>Viridiplantae</taxon>
        <taxon>Streptophyta</taxon>
        <taxon>Embryophyta</taxon>
        <taxon>Tracheophyta</taxon>
        <taxon>Spermatophyta</taxon>
        <taxon>Magnoliopsida</taxon>
        <taxon>eudicotyledons</taxon>
        <taxon>Gunneridae</taxon>
        <taxon>Pentapetalae</taxon>
        <taxon>asterids</taxon>
        <taxon>campanulids</taxon>
        <taxon>Asterales</taxon>
        <taxon>Asteraceae</taxon>
        <taxon>Asteroideae</taxon>
        <taxon>Heliantheae alliance</taxon>
        <taxon>Millerieae</taxon>
        <taxon>Smallanthus</taxon>
    </lineage>
</organism>
<evidence type="ECO:0000313" key="2">
    <source>
        <dbReference type="Proteomes" id="UP001056120"/>
    </source>
</evidence>
<dbReference type="EMBL" id="CM042043">
    <property type="protein sequence ID" value="KAI3695263.1"/>
    <property type="molecule type" value="Genomic_DNA"/>
</dbReference>
<name>A0ACB8ZCC9_9ASTR</name>
<evidence type="ECO:0000313" key="1">
    <source>
        <dbReference type="EMBL" id="KAI3695263.1"/>
    </source>
</evidence>
<reference evidence="2" key="1">
    <citation type="journal article" date="2022" name="Mol. Ecol. Resour.">
        <title>The genomes of chicory, endive, great burdock and yacon provide insights into Asteraceae palaeo-polyploidization history and plant inulin production.</title>
        <authorList>
            <person name="Fan W."/>
            <person name="Wang S."/>
            <person name="Wang H."/>
            <person name="Wang A."/>
            <person name="Jiang F."/>
            <person name="Liu H."/>
            <person name="Zhao H."/>
            <person name="Xu D."/>
            <person name="Zhang Y."/>
        </authorList>
    </citation>
    <scope>NUCLEOTIDE SEQUENCE [LARGE SCALE GENOMIC DNA]</scope>
    <source>
        <strain evidence="2">cv. Yunnan</strain>
    </source>
</reference>
<accession>A0ACB8ZCC9</accession>
<gene>
    <name evidence="1" type="ORF">L1987_78257</name>
</gene>
<protein>
    <submittedName>
        <fullName evidence="1">Uncharacterized protein</fullName>
    </submittedName>
</protein>
<dbReference type="Proteomes" id="UP001056120">
    <property type="component" value="Linkage Group LG26"/>
</dbReference>
<keyword evidence="2" id="KW-1185">Reference proteome</keyword>